<dbReference type="PANTHER" id="PTHR42755:SF1">
    <property type="entry name" value="3-DEOXY-D-MANNO-OCTULOSONIC ACID TRANSFERASE, MITOCHONDRIAL-RELATED"/>
    <property type="match status" value="1"/>
</dbReference>
<evidence type="ECO:0000256" key="1">
    <source>
        <dbReference type="RuleBase" id="RU365103"/>
    </source>
</evidence>
<comment type="similarity">
    <text evidence="1">Belongs to the glycosyltransferase group 1 family.</text>
</comment>
<evidence type="ECO:0000313" key="2">
    <source>
        <dbReference type="EMBL" id="SDL17165.1"/>
    </source>
</evidence>
<dbReference type="Gene3D" id="3.40.50.2000">
    <property type="entry name" value="Glycogen Phosphorylase B"/>
    <property type="match status" value="1"/>
</dbReference>
<comment type="subcellular location">
    <subcellularLocation>
        <location evidence="1">Cell membrane</location>
    </subcellularLocation>
</comment>
<dbReference type="GO" id="GO:0043842">
    <property type="term" value="F:Kdo transferase activity"/>
    <property type="evidence" value="ECO:0007669"/>
    <property type="project" value="UniProtKB-EC"/>
</dbReference>
<dbReference type="RefSeq" id="WP_090754950.1">
    <property type="nucleotide sequence ID" value="NZ_FNGE01000007.1"/>
</dbReference>
<dbReference type="OrthoDB" id="9789797at2"/>
<dbReference type="GO" id="GO:0005886">
    <property type="term" value="C:plasma membrane"/>
    <property type="evidence" value="ECO:0007669"/>
    <property type="project" value="UniProtKB-SubCell"/>
</dbReference>
<accession>A0A1G9HWG1</accession>
<gene>
    <name evidence="2" type="ORF">SAMN04487971_10742</name>
</gene>
<keyword evidence="3" id="KW-1185">Reference proteome</keyword>
<comment type="function">
    <text evidence="1">Involved in lipopolysaccharide (LPS) biosynthesis. Catalyzes the transfer of 3-deoxy-D-manno-octulosonate (Kdo) residue(s) from CMP-Kdo to lipid IV(A), the tetraacyldisaccharide-1,4'-bisphosphate precursor of lipid A.</text>
</comment>
<dbReference type="GO" id="GO:0009245">
    <property type="term" value="P:lipid A biosynthetic process"/>
    <property type="evidence" value="ECO:0007669"/>
    <property type="project" value="TreeGrafter"/>
</dbReference>
<dbReference type="UniPathway" id="UPA00958"/>
<protein>
    <recommendedName>
        <fullName evidence="1">3-deoxy-D-manno-octulosonic acid transferase</fullName>
        <shortName evidence="1">Kdo transferase</shortName>
        <ecNumber evidence="1">2.4.99.12</ecNumber>
    </recommendedName>
    <alternativeName>
        <fullName evidence="1">Lipid IV(A) 3-deoxy-D-manno-octulosonic acid transferase</fullName>
    </alternativeName>
</protein>
<evidence type="ECO:0000313" key="3">
    <source>
        <dbReference type="Proteomes" id="UP000199555"/>
    </source>
</evidence>
<comment type="pathway">
    <text evidence="1">Bacterial outer membrane biogenesis; LPS core biosynthesis.</text>
</comment>
<dbReference type="Proteomes" id="UP000199555">
    <property type="component" value="Unassembled WGS sequence"/>
</dbReference>
<dbReference type="InterPro" id="IPR039901">
    <property type="entry name" value="Kdotransferase"/>
</dbReference>
<name>A0A1G9HWG1_9RHOB</name>
<comment type="catalytic activity">
    <reaction evidence="1">
        <text>lipid IVA (E. coli) + CMP-3-deoxy-beta-D-manno-octulosonate = alpha-Kdo-(2-&gt;6)-lipid IVA (E. coli) + CMP + H(+)</text>
        <dbReference type="Rhea" id="RHEA:28066"/>
        <dbReference type="ChEBI" id="CHEBI:15378"/>
        <dbReference type="ChEBI" id="CHEBI:58603"/>
        <dbReference type="ChEBI" id="CHEBI:60364"/>
        <dbReference type="ChEBI" id="CHEBI:60377"/>
        <dbReference type="ChEBI" id="CHEBI:85987"/>
        <dbReference type="EC" id="2.4.99.12"/>
    </reaction>
</comment>
<keyword evidence="1" id="KW-1003">Cell membrane</keyword>
<dbReference type="GO" id="GO:0009244">
    <property type="term" value="P:lipopolysaccharide core region biosynthetic process"/>
    <property type="evidence" value="ECO:0007669"/>
    <property type="project" value="UniProtKB-UniRule"/>
</dbReference>
<dbReference type="EC" id="2.4.99.12" evidence="1"/>
<dbReference type="AlphaFoldDB" id="A0A1G9HWG1"/>
<dbReference type="STRING" id="525640.SAMN04487971_10742"/>
<keyword evidence="1" id="KW-0472">Membrane</keyword>
<organism evidence="2 3">
    <name type="scientific">Paracoccus chinensis</name>
    <dbReference type="NCBI Taxonomy" id="525640"/>
    <lineage>
        <taxon>Bacteria</taxon>
        <taxon>Pseudomonadati</taxon>
        <taxon>Pseudomonadota</taxon>
        <taxon>Alphaproteobacteria</taxon>
        <taxon>Rhodobacterales</taxon>
        <taxon>Paracoccaceae</taxon>
        <taxon>Paracoccus</taxon>
    </lineage>
</organism>
<dbReference type="EMBL" id="FNGE01000007">
    <property type="protein sequence ID" value="SDL17165.1"/>
    <property type="molecule type" value="Genomic_DNA"/>
</dbReference>
<reference evidence="3" key="1">
    <citation type="submission" date="2016-10" db="EMBL/GenBank/DDBJ databases">
        <authorList>
            <person name="Varghese N."/>
            <person name="Submissions S."/>
        </authorList>
    </citation>
    <scope>NUCLEOTIDE SEQUENCE [LARGE SCALE GENOMIC DNA]</scope>
    <source>
        <strain evidence="3">CGMCC 1.7655</strain>
    </source>
</reference>
<keyword evidence="1" id="KW-0448">Lipopolysaccharide biosynthesis</keyword>
<keyword evidence="1 2" id="KW-0808">Transferase</keyword>
<dbReference type="PANTHER" id="PTHR42755">
    <property type="entry name" value="3-DEOXY-MANNO-OCTULOSONATE CYTIDYLYLTRANSFERASE"/>
    <property type="match status" value="1"/>
</dbReference>
<sequence length="399" mass="41616">MAGIGDLAYWWQLRGPRPEGDPSNLVLPPGDGPLILMCGGASELRGLAQELRRRRPGLRLGALGPVAVERGDRAVPSVLPEPPSDPISARLLVEQAAPAALVLTDGVLPAALIAACDEGDVPITLVANPAQLAAAAARRVWRGARRGPVTRLSRVLVPDEVAHEAALREGIAPQRIEVIGTATPILPPLLCNMRELAALRPMLRDRQVWLAAALPLREVVPVLAAQENLLSAHHRALLIIAPAIAEEAAAIATAAEARGLAVARREALDPGPDIQVLVAEDSAELGLWYRLASVTYMGGTLTAGTGVTRHPFEPAALGSAIVHGPHFSAQAAEWQALDRAGGARRIHAAGALPAAIEDLSAPDAAARLARSAWEVSTAGAEITRRIADAILSDLPEGAA</sequence>
<proteinExistence type="inferred from homology"/>